<evidence type="ECO:0000313" key="4">
    <source>
        <dbReference type="Proteomes" id="UP000215590"/>
    </source>
</evidence>
<evidence type="ECO:0000259" key="2">
    <source>
        <dbReference type="Pfam" id="PF09851"/>
    </source>
</evidence>
<organism evidence="3 4">
    <name type="scientific">Brucella thiophenivorans</name>
    <dbReference type="NCBI Taxonomy" id="571255"/>
    <lineage>
        <taxon>Bacteria</taxon>
        <taxon>Pseudomonadati</taxon>
        <taxon>Pseudomonadota</taxon>
        <taxon>Alphaproteobacteria</taxon>
        <taxon>Hyphomicrobiales</taxon>
        <taxon>Brucellaceae</taxon>
        <taxon>Brucella/Ochrobactrum group</taxon>
        <taxon>Brucella</taxon>
    </lineage>
</organism>
<sequence>MRNYAVFSGRASRSQYWFFSQAFFIMLVVAMVIDQTVGDTTRNEPAGLFTAIVYLAHLLPAIAITVRRLHDTDRSGWWILAGFVPLIGQIALLVFMCSPSTPLANRFGSNFADNATAKLTSNQHGIAPSNATAAAPLDQLEKIASLRASGAIDEDEFKQLKANVISRPSH</sequence>
<keyword evidence="1" id="KW-0812">Transmembrane</keyword>
<keyword evidence="1" id="KW-1133">Transmembrane helix</keyword>
<dbReference type="EMBL" id="NNRJ01000051">
    <property type="protein sequence ID" value="OYR14963.1"/>
    <property type="molecule type" value="Genomic_DNA"/>
</dbReference>
<keyword evidence="4" id="KW-1185">Reference proteome</keyword>
<evidence type="ECO:0000313" key="3">
    <source>
        <dbReference type="EMBL" id="OYR14963.1"/>
    </source>
</evidence>
<name>A0A256FJD9_9HYPH</name>
<dbReference type="OrthoDB" id="9812349at2"/>
<dbReference type="InterPro" id="IPR018649">
    <property type="entry name" value="SHOCT"/>
</dbReference>
<dbReference type="Proteomes" id="UP000215590">
    <property type="component" value="Unassembled WGS sequence"/>
</dbReference>
<dbReference type="AlphaFoldDB" id="A0A256FJD9"/>
<dbReference type="PANTHER" id="PTHR34980:SF2">
    <property type="entry name" value="INNER MEMBRANE PROTEIN YHAH-RELATED"/>
    <property type="match status" value="1"/>
</dbReference>
<dbReference type="PANTHER" id="PTHR34980">
    <property type="entry name" value="INNER MEMBRANE PROTEIN-RELATED-RELATED"/>
    <property type="match status" value="1"/>
</dbReference>
<protein>
    <submittedName>
        <fullName evidence="3">Short C-terminal domain protein</fullName>
    </submittedName>
</protein>
<dbReference type="InterPro" id="IPR008523">
    <property type="entry name" value="DUF805"/>
</dbReference>
<gene>
    <name evidence="3" type="ORF">CEV31_2888</name>
</gene>
<dbReference type="RefSeq" id="WP_094507800.1">
    <property type="nucleotide sequence ID" value="NZ_JBHEEK010000011.1"/>
</dbReference>
<dbReference type="GO" id="GO:0005886">
    <property type="term" value="C:plasma membrane"/>
    <property type="evidence" value="ECO:0007669"/>
    <property type="project" value="TreeGrafter"/>
</dbReference>
<proteinExistence type="predicted"/>
<reference evidence="3 4" key="1">
    <citation type="submission" date="2017-07" db="EMBL/GenBank/DDBJ databases">
        <title>Phylogenetic study on the rhizospheric bacterium Ochrobactrum sp. A44.</title>
        <authorList>
            <person name="Krzyzanowska D.M."/>
            <person name="Ossowicki A."/>
            <person name="Rajewska M."/>
            <person name="Maciag T."/>
            <person name="Kaczynski Z."/>
            <person name="Czerwicka M."/>
            <person name="Jafra S."/>
        </authorList>
    </citation>
    <scope>NUCLEOTIDE SEQUENCE [LARGE SCALE GENOMIC DNA]</scope>
    <source>
        <strain evidence="3 4">DSM 7216</strain>
    </source>
</reference>
<dbReference type="Pfam" id="PF09851">
    <property type="entry name" value="SHOCT"/>
    <property type="match status" value="1"/>
</dbReference>
<feature type="transmembrane region" description="Helical" evidence="1">
    <location>
        <begin position="77"/>
        <end position="96"/>
    </location>
</feature>
<comment type="caution">
    <text evidence="3">The sequence shown here is derived from an EMBL/GenBank/DDBJ whole genome shotgun (WGS) entry which is preliminary data.</text>
</comment>
<evidence type="ECO:0000256" key="1">
    <source>
        <dbReference type="SAM" id="Phobius"/>
    </source>
</evidence>
<dbReference type="Pfam" id="PF05656">
    <property type="entry name" value="DUF805"/>
    <property type="match status" value="1"/>
</dbReference>
<accession>A0A256FJD9</accession>
<keyword evidence="1" id="KW-0472">Membrane</keyword>
<feature type="domain" description="SHOCT" evidence="2">
    <location>
        <begin position="138"/>
        <end position="162"/>
    </location>
</feature>
<feature type="transmembrane region" description="Helical" evidence="1">
    <location>
        <begin position="45"/>
        <end position="65"/>
    </location>
</feature>
<feature type="transmembrane region" description="Helical" evidence="1">
    <location>
        <begin position="16"/>
        <end position="33"/>
    </location>
</feature>